<dbReference type="Gene3D" id="1.10.730.10">
    <property type="entry name" value="Isoleucyl-tRNA Synthetase, Domain 1"/>
    <property type="match status" value="1"/>
</dbReference>
<dbReference type="PANTHER" id="PTHR42780:SF1">
    <property type="entry name" value="ISOLEUCINE--TRNA LIGASE, CYTOPLASMIC"/>
    <property type="match status" value="1"/>
</dbReference>
<evidence type="ECO:0000256" key="2">
    <source>
        <dbReference type="ARBA" id="ARBA00022598"/>
    </source>
</evidence>
<gene>
    <name evidence="12" type="primary">ileS</name>
    <name evidence="12" type="ORF">NB063_14465</name>
</gene>
<dbReference type="CDD" id="cd07961">
    <property type="entry name" value="Anticodon_Ia_Ile_ABEc"/>
    <property type="match status" value="1"/>
</dbReference>
<keyword evidence="13" id="KW-1185">Reference proteome</keyword>
<dbReference type="NCBIfam" id="TIGR00392">
    <property type="entry name" value="ileS"/>
    <property type="match status" value="1"/>
</dbReference>
<evidence type="ECO:0000259" key="10">
    <source>
        <dbReference type="Pfam" id="PF00133"/>
    </source>
</evidence>
<reference evidence="12 13" key="1">
    <citation type="journal article" date="2022" name="Syst. Appl. Microbiol.">
        <title>Rhodopirellula aestuarii sp. nov., a novel member of the genus Rhodopirellula isolated from brackish sediments collected in the Tagus River estuary, Portugal.</title>
        <authorList>
            <person name="Vitorino I.R."/>
            <person name="Klimek D."/>
            <person name="Calusinska M."/>
            <person name="Lobo-da-Cunha A."/>
            <person name="Vasconcelos V."/>
            <person name="Lage O.M."/>
        </authorList>
    </citation>
    <scope>NUCLEOTIDE SEQUENCE [LARGE SCALE GENOMIC DNA]</scope>
    <source>
        <strain evidence="12 13">ICT_H3.1</strain>
    </source>
</reference>
<dbReference type="InterPro" id="IPR002301">
    <property type="entry name" value="Ile-tRNA-ligase"/>
</dbReference>
<dbReference type="PRINTS" id="PR00984">
    <property type="entry name" value="TRNASYNTHILE"/>
</dbReference>
<dbReference type="InterPro" id="IPR009080">
    <property type="entry name" value="tRNAsynth_Ia_anticodon-bd"/>
</dbReference>
<feature type="domain" description="Aminoacyl-tRNA synthetase class Ia" evidence="10">
    <location>
        <begin position="1"/>
        <end position="603"/>
    </location>
</feature>
<dbReference type="RefSeq" id="WP_250929731.1">
    <property type="nucleotide sequence ID" value="NZ_JAMQBK010000039.1"/>
</dbReference>
<keyword evidence="3" id="KW-0547">Nucleotide-binding</keyword>
<dbReference type="InterPro" id="IPR033709">
    <property type="entry name" value="Anticodon_Ile_ABEc"/>
</dbReference>
<dbReference type="GO" id="GO:0004822">
    <property type="term" value="F:isoleucine-tRNA ligase activity"/>
    <property type="evidence" value="ECO:0007669"/>
    <property type="project" value="UniProtKB-EC"/>
</dbReference>
<comment type="function">
    <text evidence="7">Catalyzes the attachment of isoleucine to tRNA(Ile). As IleRS can inadvertently accommodate and process structurally similar amino acids such as valine, to avoid such errors it has two additional distinct tRNA(Ile)-dependent editing activities. One activity is designated as 'pretransfer' editing and involves the hydrolysis of activated Val-AMP. The other activity is designated 'posttransfer' editing and involves deacylation of mischarged Val-tRNA(Ile).</text>
</comment>
<dbReference type="InterPro" id="IPR014729">
    <property type="entry name" value="Rossmann-like_a/b/a_fold"/>
</dbReference>
<feature type="domain" description="Methionyl/Valyl/Leucyl/Isoleucyl-tRNA synthetase anticodon-binding" evidence="11">
    <location>
        <begin position="788"/>
        <end position="940"/>
    </location>
</feature>
<dbReference type="Gene3D" id="3.90.740.10">
    <property type="entry name" value="Valyl/Leucyl/Isoleucyl-tRNA synthetase, editing domain"/>
    <property type="match status" value="1"/>
</dbReference>
<dbReference type="InterPro" id="IPR013155">
    <property type="entry name" value="M/V/L/I-tRNA-synth_anticd-bd"/>
</dbReference>
<evidence type="ECO:0000313" key="12">
    <source>
        <dbReference type="EMBL" id="MCM2371810.1"/>
    </source>
</evidence>
<keyword evidence="6" id="KW-0030">Aminoacyl-tRNA synthetase</keyword>
<dbReference type="EMBL" id="JAMQBK010000039">
    <property type="protein sequence ID" value="MCM2371810.1"/>
    <property type="molecule type" value="Genomic_DNA"/>
</dbReference>
<keyword evidence="4" id="KW-0067">ATP-binding</keyword>
<keyword evidence="5" id="KW-0648">Protein biosynthesis</keyword>
<evidence type="ECO:0000256" key="7">
    <source>
        <dbReference type="ARBA" id="ARBA00025217"/>
    </source>
</evidence>
<dbReference type="Pfam" id="PF19302">
    <property type="entry name" value="DUF5915"/>
    <property type="match status" value="1"/>
</dbReference>
<accession>A0ABT0U4F6</accession>
<evidence type="ECO:0000256" key="3">
    <source>
        <dbReference type="ARBA" id="ARBA00022741"/>
    </source>
</evidence>
<sequence>MLAFWDEHQIYEKSLARRADAPTFVFFEGPPTANGMPHPGHCLTRAIKDVFPRYKTMRGYRCERKAGWDTHGLPVEVEVGKELGIHSKEEIEAYGVEPFIQKCQQSVWRYMREWETLTRRLGFWVDLKQAYVTYHQSYVESVWWSLKNLFDRGLLYQGHKIVWWWAQGGTALSAGEVGQGYREVADPSVYVLFPLINADASAPKRSLVVWTTTPWTLPSNMYAAVKEDLDYAVVEDSETGEQLVLAAALVETLAGKIKRDLKLVESVSGASLVGQRYEPPFADYKDSLSDPQGSLKSGEKEYLYWRVVAADFVTTDSGSGLVHLAPAFGEVDYEVLAVERERFVELERPDLLCAVGPDGKFTDEFASLKGEWVKSTDKTLTRRLRDDGKLLHQEQYLHDYPFCWRADDDPLIQYPRESWFIRTTKFRDLMLKNNSQIGWQPEHIRDGRFGNFLDSNVDWALSRERYWGTPLPIWVCQSTGQMEAISNYDELLAKPDVQGTEVWEAAKAANPELADDLRVHKPYIDAVTYASPFADGARMKRVTEVIDCWYDSGAMPFAQWGWPHQNDDRFAEQFPADFISEAIDQTRGWFYSQLAISTMLFGEGARVDVSDAPATSADDKANSTIARSADQSYPHPYRNCIVLGLMLSQWYEATPSDGGAKIIALTEEETAEHAGVTFTKKTGKMSKQLRNYRSPSEIFDRYGADAMRWYFFANQAPWNSIIYADGAIRDSIPEFLLRLWNTFSFFTIYAEIDGFDPTTATGVDDQLTPESLASAPTYRPVAERSEIDRWVISELNVAIDTIVQRMDNLDNYNACQAITSVLDGLSNWYVRRSRDRFWAKDTQSQDKHDAYWTLYECLLQLTKVIAPFVPFLSEKLWQELTKPFGDRVLCSVHLCDYPSVDETRIDADLSRSMKVLREIASLGRSARADAKLKVRLPLSAVEVILTDDSQIAWLQSHDSLVREELNVKTVAYTTDGGDYVQYSVMPNFKRLGPKVGKQIPAVKKLLGEADGNDLLSQLQATGKVTLTLPDGSTLELDNDDIEVRLKAREGWAAAQGPTCVVVLNTEVTDELRREGIAKDLIRAIQSQRKVISCDYTDRIEVGIVTQDAEMLRAIELHTEMICQETLAEQLVLDALPKLSPVEIENGELFVAKVNA</sequence>
<evidence type="ECO:0000256" key="6">
    <source>
        <dbReference type="ARBA" id="ARBA00023146"/>
    </source>
</evidence>
<proteinExistence type="predicted"/>
<evidence type="ECO:0000256" key="9">
    <source>
        <dbReference type="NCBIfam" id="TIGR00392"/>
    </source>
</evidence>
<dbReference type="SUPFAM" id="SSF50677">
    <property type="entry name" value="ValRS/IleRS/LeuRS editing domain"/>
    <property type="match status" value="1"/>
</dbReference>
<dbReference type="Pfam" id="PF08264">
    <property type="entry name" value="Anticodon_1"/>
    <property type="match status" value="1"/>
</dbReference>
<dbReference type="InterPro" id="IPR023586">
    <property type="entry name" value="Ile-tRNA-ligase_type2"/>
</dbReference>
<keyword evidence="2 12" id="KW-0436">Ligase</keyword>
<dbReference type="InterPro" id="IPR002300">
    <property type="entry name" value="aa-tRNA-synth_Ia"/>
</dbReference>
<evidence type="ECO:0000313" key="13">
    <source>
        <dbReference type="Proteomes" id="UP001202961"/>
    </source>
</evidence>
<dbReference type="EC" id="6.1.1.5" evidence="1 9"/>
<dbReference type="Pfam" id="PF00133">
    <property type="entry name" value="tRNA-synt_1"/>
    <property type="match status" value="1"/>
</dbReference>
<comment type="catalytic activity">
    <reaction evidence="8">
        <text>tRNA(Ile) + L-isoleucine + ATP = L-isoleucyl-tRNA(Ile) + AMP + diphosphate</text>
        <dbReference type="Rhea" id="RHEA:11060"/>
        <dbReference type="Rhea" id="RHEA-COMP:9666"/>
        <dbReference type="Rhea" id="RHEA-COMP:9695"/>
        <dbReference type="ChEBI" id="CHEBI:30616"/>
        <dbReference type="ChEBI" id="CHEBI:33019"/>
        <dbReference type="ChEBI" id="CHEBI:58045"/>
        <dbReference type="ChEBI" id="CHEBI:78442"/>
        <dbReference type="ChEBI" id="CHEBI:78528"/>
        <dbReference type="ChEBI" id="CHEBI:456215"/>
        <dbReference type="EC" id="6.1.1.5"/>
    </reaction>
</comment>
<comment type="caution">
    <text evidence="12">The sequence shown here is derived from an EMBL/GenBank/DDBJ whole genome shotgun (WGS) entry which is preliminary data.</text>
</comment>
<dbReference type="Gene3D" id="3.40.50.620">
    <property type="entry name" value="HUPs"/>
    <property type="match status" value="2"/>
</dbReference>
<evidence type="ECO:0000259" key="11">
    <source>
        <dbReference type="Pfam" id="PF08264"/>
    </source>
</evidence>
<evidence type="ECO:0000256" key="1">
    <source>
        <dbReference type="ARBA" id="ARBA00013165"/>
    </source>
</evidence>
<evidence type="ECO:0000256" key="5">
    <source>
        <dbReference type="ARBA" id="ARBA00022917"/>
    </source>
</evidence>
<evidence type="ECO:0000256" key="4">
    <source>
        <dbReference type="ARBA" id="ARBA00022840"/>
    </source>
</evidence>
<dbReference type="Proteomes" id="UP001202961">
    <property type="component" value="Unassembled WGS sequence"/>
</dbReference>
<name>A0ABT0U4F6_9BACT</name>
<dbReference type="SUPFAM" id="SSF47323">
    <property type="entry name" value="Anticodon-binding domain of a subclass of class I aminoacyl-tRNA synthetases"/>
    <property type="match status" value="1"/>
</dbReference>
<evidence type="ECO:0000256" key="8">
    <source>
        <dbReference type="ARBA" id="ARBA00048359"/>
    </source>
</evidence>
<dbReference type="SUPFAM" id="SSF52374">
    <property type="entry name" value="Nucleotidylyl transferase"/>
    <property type="match status" value="1"/>
</dbReference>
<protein>
    <recommendedName>
        <fullName evidence="1 9">Isoleucine--tRNA ligase</fullName>
        <ecNumber evidence="1 9">6.1.1.5</ecNumber>
    </recommendedName>
</protein>
<organism evidence="12 13">
    <name type="scientific">Aporhodopirellula aestuarii</name>
    <dbReference type="NCBI Taxonomy" id="2950107"/>
    <lineage>
        <taxon>Bacteria</taxon>
        <taxon>Pseudomonadati</taxon>
        <taxon>Planctomycetota</taxon>
        <taxon>Planctomycetia</taxon>
        <taxon>Pirellulales</taxon>
        <taxon>Pirellulaceae</taxon>
        <taxon>Aporhodopirellula</taxon>
    </lineage>
</organism>
<dbReference type="PANTHER" id="PTHR42780">
    <property type="entry name" value="SOLEUCYL-TRNA SYNTHETASE"/>
    <property type="match status" value="1"/>
</dbReference>
<dbReference type="InterPro" id="IPR009008">
    <property type="entry name" value="Val/Leu/Ile-tRNA-synth_edit"/>
</dbReference>